<gene>
    <name evidence="2" type="ORF">BKA67DRAFT_659070</name>
</gene>
<keyword evidence="1" id="KW-0812">Transmembrane</keyword>
<evidence type="ECO:0000256" key="1">
    <source>
        <dbReference type="SAM" id="Phobius"/>
    </source>
</evidence>
<dbReference type="Proteomes" id="UP000758603">
    <property type="component" value="Unassembled WGS sequence"/>
</dbReference>
<dbReference type="InterPro" id="IPR028000">
    <property type="entry name" value="Pma1"/>
</dbReference>
<dbReference type="Pfam" id="PF14610">
    <property type="entry name" value="Psg1"/>
    <property type="match status" value="1"/>
</dbReference>
<protein>
    <submittedName>
        <fullName evidence="2">Uncharacterized protein</fullName>
    </submittedName>
</protein>
<dbReference type="EMBL" id="JAGPXC010000004">
    <property type="protein sequence ID" value="KAH6654798.1"/>
    <property type="molecule type" value="Genomic_DNA"/>
</dbReference>
<feature type="transmembrane region" description="Helical" evidence="1">
    <location>
        <begin position="142"/>
        <end position="165"/>
    </location>
</feature>
<evidence type="ECO:0000313" key="2">
    <source>
        <dbReference type="EMBL" id="KAH6654798.1"/>
    </source>
</evidence>
<name>A0A9P8ZY59_9PEZI</name>
<keyword evidence="3" id="KW-1185">Reference proteome</keyword>
<dbReference type="RefSeq" id="XP_045959068.1">
    <property type="nucleotide sequence ID" value="XM_046107392.1"/>
</dbReference>
<keyword evidence="1" id="KW-1133">Transmembrane helix</keyword>
<sequence>MSCTNLAGDLAPFCEPANNTEVGPGDKLIIRWDPSFFGNASTLVQIQADFGPAAGDDPTPLADVGFTSNSLRAATGSYQWVVSDSILNSTAADAGGISAQLYIVAAAADGGVENRTLGPLVRVLPTESGGGESGSGSAGPNLVAIIVPVVLGVLLLMAVVGYLFMKRRNPGWKLRSVFGIGKGIGYGSRKSRAERAIDTGGVAGNGVQMGDLGISGPTSGRNVFREEMRRQEEARV</sequence>
<dbReference type="AlphaFoldDB" id="A0A9P8ZY59"/>
<proteinExistence type="predicted"/>
<reference evidence="2" key="1">
    <citation type="journal article" date="2021" name="Nat. Commun.">
        <title>Genetic determinants of endophytism in the Arabidopsis root mycobiome.</title>
        <authorList>
            <person name="Mesny F."/>
            <person name="Miyauchi S."/>
            <person name="Thiergart T."/>
            <person name="Pickel B."/>
            <person name="Atanasova L."/>
            <person name="Karlsson M."/>
            <person name="Huettel B."/>
            <person name="Barry K.W."/>
            <person name="Haridas S."/>
            <person name="Chen C."/>
            <person name="Bauer D."/>
            <person name="Andreopoulos W."/>
            <person name="Pangilinan J."/>
            <person name="LaButti K."/>
            <person name="Riley R."/>
            <person name="Lipzen A."/>
            <person name="Clum A."/>
            <person name="Drula E."/>
            <person name="Henrissat B."/>
            <person name="Kohler A."/>
            <person name="Grigoriev I.V."/>
            <person name="Martin F.M."/>
            <person name="Hacquard S."/>
        </authorList>
    </citation>
    <scope>NUCLEOTIDE SEQUENCE</scope>
    <source>
        <strain evidence="2">MPI-SDFR-AT-0073</strain>
    </source>
</reference>
<keyword evidence="1" id="KW-0472">Membrane</keyword>
<organism evidence="2 3">
    <name type="scientific">Truncatella angustata</name>
    <dbReference type="NCBI Taxonomy" id="152316"/>
    <lineage>
        <taxon>Eukaryota</taxon>
        <taxon>Fungi</taxon>
        <taxon>Dikarya</taxon>
        <taxon>Ascomycota</taxon>
        <taxon>Pezizomycotina</taxon>
        <taxon>Sordariomycetes</taxon>
        <taxon>Xylariomycetidae</taxon>
        <taxon>Amphisphaeriales</taxon>
        <taxon>Sporocadaceae</taxon>
        <taxon>Truncatella</taxon>
    </lineage>
</organism>
<dbReference type="GeneID" id="70136283"/>
<accession>A0A9P8ZY59</accession>
<comment type="caution">
    <text evidence="2">The sequence shown here is derived from an EMBL/GenBank/DDBJ whole genome shotgun (WGS) entry which is preliminary data.</text>
</comment>
<dbReference type="OrthoDB" id="4084551at2759"/>
<evidence type="ECO:0000313" key="3">
    <source>
        <dbReference type="Proteomes" id="UP000758603"/>
    </source>
</evidence>